<dbReference type="Proteomes" id="UP001180020">
    <property type="component" value="Unassembled WGS sequence"/>
</dbReference>
<organism evidence="1 2">
    <name type="scientific">Acorus calamus</name>
    <name type="common">Sweet flag</name>
    <dbReference type="NCBI Taxonomy" id="4465"/>
    <lineage>
        <taxon>Eukaryota</taxon>
        <taxon>Viridiplantae</taxon>
        <taxon>Streptophyta</taxon>
        <taxon>Embryophyta</taxon>
        <taxon>Tracheophyta</taxon>
        <taxon>Spermatophyta</taxon>
        <taxon>Magnoliopsida</taxon>
        <taxon>Liliopsida</taxon>
        <taxon>Acoraceae</taxon>
        <taxon>Acorus</taxon>
    </lineage>
</organism>
<reference evidence="1" key="2">
    <citation type="submission" date="2023-06" db="EMBL/GenBank/DDBJ databases">
        <authorList>
            <person name="Ma L."/>
            <person name="Liu K.-W."/>
            <person name="Li Z."/>
            <person name="Hsiao Y.-Y."/>
            <person name="Qi Y."/>
            <person name="Fu T."/>
            <person name="Tang G."/>
            <person name="Zhang D."/>
            <person name="Sun W.-H."/>
            <person name="Liu D.-K."/>
            <person name="Li Y."/>
            <person name="Chen G.-Z."/>
            <person name="Liu X.-D."/>
            <person name="Liao X.-Y."/>
            <person name="Jiang Y.-T."/>
            <person name="Yu X."/>
            <person name="Hao Y."/>
            <person name="Huang J."/>
            <person name="Zhao X.-W."/>
            <person name="Ke S."/>
            <person name="Chen Y.-Y."/>
            <person name="Wu W.-L."/>
            <person name="Hsu J.-L."/>
            <person name="Lin Y.-F."/>
            <person name="Huang M.-D."/>
            <person name="Li C.-Y."/>
            <person name="Huang L."/>
            <person name="Wang Z.-W."/>
            <person name="Zhao X."/>
            <person name="Zhong W.-Y."/>
            <person name="Peng D.-H."/>
            <person name="Ahmad S."/>
            <person name="Lan S."/>
            <person name="Zhang J.-S."/>
            <person name="Tsai W.-C."/>
            <person name="Van De Peer Y."/>
            <person name="Liu Z.-J."/>
        </authorList>
    </citation>
    <scope>NUCLEOTIDE SEQUENCE</scope>
    <source>
        <strain evidence="1">CP</strain>
        <tissue evidence="1">Leaves</tissue>
    </source>
</reference>
<evidence type="ECO:0000313" key="1">
    <source>
        <dbReference type="EMBL" id="KAK1326779.1"/>
    </source>
</evidence>
<name>A0AAV9FLY5_ACOCL</name>
<accession>A0AAV9FLY5</accession>
<dbReference type="EMBL" id="JAUJYO010000001">
    <property type="protein sequence ID" value="KAK1326779.1"/>
    <property type="molecule type" value="Genomic_DNA"/>
</dbReference>
<evidence type="ECO:0000313" key="2">
    <source>
        <dbReference type="Proteomes" id="UP001180020"/>
    </source>
</evidence>
<comment type="caution">
    <text evidence="1">The sequence shown here is derived from an EMBL/GenBank/DDBJ whole genome shotgun (WGS) entry which is preliminary data.</text>
</comment>
<gene>
    <name evidence="1" type="ORF">QJS10_CPA01g00724</name>
</gene>
<protein>
    <submittedName>
        <fullName evidence="1">Uncharacterized protein</fullName>
    </submittedName>
</protein>
<keyword evidence="2" id="KW-1185">Reference proteome</keyword>
<reference evidence="1" key="1">
    <citation type="journal article" date="2023" name="Nat. Commun.">
        <title>Diploid and tetraploid genomes of Acorus and the evolution of monocots.</title>
        <authorList>
            <person name="Ma L."/>
            <person name="Liu K.W."/>
            <person name="Li Z."/>
            <person name="Hsiao Y.Y."/>
            <person name="Qi Y."/>
            <person name="Fu T."/>
            <person name="Tang G.D."/>
            <person name="Zhang D."/>
            <person name="Sun W.H."/>
            <person name="Liu D.K."/>
            <person name="Li Y."/>
            <person name="Chen G.Z."/>
            <person name="Liu X.D."/>
            <person name="Liao X.Y."/>
            <person name="Jiang Y.T."/>
            <person name="Yu X."/>
            <person name="Hao Y."/>
            <person name="Huang J."/>
            <person name="Zhao X.W."/>
            <person name="Ke S."/>
            <person name="Chen Y.Y."/>
            <person name="Wu W.L."/>
            <person name="Hsu J.L."/>
            <person name="Lin Y.F."/>
            <person name="Huang M.D."/>
            <person name="Li C.Y."/>
            <person name="Huang L."/>
            <person name="Wang Z.W."/>
            <person name="Zhao X."/>
            <person name="Zhong W.Y."/>
            <person name="Peng D.H."/>
            <person name="Ahmad S."/>
            <person name="Lan S."/>
            <person name="Zhang J.S."/>
            <person name="Tsai W.C."/>
            <person name="Van de Peer Y."/>
            <person name="Liu Z.J."/>
        </authorList>
    </citation>
    <scope>NUCLEOTIDE SEQUENCE</scope>
    <source>
        <strain evidence="1">CP</strain>
    </source>
</reference>
<sequence>MAGDGPTLLVLEEKNKKLLEQVEMLGEAGKVDEAEERFVEDAKDHIDVQGFNVYHKIDSLRPQLDNIIITKRSKSSSLSIGA</sequence>
<proteinExistence type="predicted"/>
<dbReference type="AlphaFoldDB" id="A0AAV9FLY5"/>